<dbReference type="EC" id="2.7.1.12" evidence="3 10"/>
<comment type="pathway">
    <text evidence="1">Carbohydrate acid metabolism.</text>
</comment>
<keyword evidence="5 10" id="KW-0547">Nucleotide-binding</keyword>
<dbReference type="InterPro" id="IPR027417">
    <property type="entry name" value="P-loop_NTPase"/>
</dbReference>
<organism evidence="11 12">
    <name type="scientific">Solicola gregarius</name>
    <dbReference type="NCBI Taxonomy" id="2908642"/>
    <lineage>
        <taxon>Bacteria</taxon>
        <taxon>Bacillati</taxon>
        <taxon>Actinomycetota</taxon>
        <taxon>Actinomycetes</taxon>
        <taxon>Propionibacteriales</taxon>
        <taxon>Nocardioidaceae</taxon>
        <taxon>Solicola</taxon>
    </lineage>
</organism>
<dbReference type="Proteomes" id="UP001164390">
    <property type="component" value="Chromosome"/>
</dbReference>
<evidence type="ECO:0000256" key="7">
    <source>
        <dbReference type="ARBA" id="ARBA00022840"/>
    </source>
</evidence>
<evidence type="ECO:0000256" key="8">
    <source>
        <dbReference type="ARBA" id="ARBA00023064"/>
    </source>
</evidence>
<name>A0AA46YJC4_9ACTN</name>
<evidence type="ECO:0000256" key="4">
    <source>
        <dbReference type="ARBA" id="ARBA00022679"/>
    </source>
</evidence>
<dbReference type="PANTHER" id="PTHR43442:SF3">
    <property type="entry name" value="GLUCONOKINASE-RELATED"/>
    <property type="match status" value="1"/>
</dbReference>
<evidence type="ECO:0000256" key="9">
    <source>
        <dbReference type="ARBA" id="ARBA00048090"/>
    </source>
</evidence>
<gene>
    <name evidence="11" type="ORF">L0C25_17920</name>
</gene>
<evidence type="ECO:0000256" key="5">
    <source>
        <dbReference type="ARBA" id="ARBA00022741"/>
    </source>
</evidence>
<keyword evidence="8" id="KW-0311">Gluconate utilization</keyword>
<sequence length="173" mass="18840">MPERNRTPAPLVVVMGVSAVGKTTVGEKLAARFGVEYADADAFHPQANIDKMSGGVPLTDDDRWPWLAAIGKWLDERTDLGGVVSCSALKRAYRDVLVDAAPSVRFLHLDGDSDVIRARIARRKHHFMPPSLIDSQLATLEPLEPDEPGAAIDLTMTPDAIVDEFLDTTGRSH</sequence>
<dbReference type="GO" id="GO:0005737">
    <property type="term" value="C:cytoplasm"/>
    <property type="evidence" value="ECO:0007669"/>
    <property type="project" value="TreeGrafter"/>
</dbReference>
<comment type="catalytic activity">
    <reaction evidence="9 10">
        <text>D-gluconate + ATP = 6-phospho-D-gluconate + ADP + H(+)</text>
        <dbReference type="Rhea" id="RHEA:19433"/>
        <dbReference type="ChEBI" id="CHEBI:15378"/>
        <dbReference type="ChEBI" id="CHEBI:18391"/>
        <dbReference type="ChEBI" id="CHEBI:30616"/>
        <dbReference type="ChEBI" id="CHEBI:58759"/>
        <dbReference type="ChEBI" id="CHEBI:456216"/>
        <dbReference type="EC" id="2.7.1.12"/>
    </reaction>
</comment>
<dbReference type="PANTHER" id="PTHR43442">
    <property type="entry name" value="GLUCONOKINASE-RELATED"/>
    <property type="match status" value="1"/>
</dbReference>
<keyword evidence="4 10" id="KW-0808">Transferase</keyword>
<keyword evidence="6 10" id="KW-0418">Kinase</keyword>
<accession>A0AA46YJC4</accession>
<dbReference type="SUPFAM" id="SSF52540">
    <property type="entry name" value="P-loop containing nucleoside triphosphate hydrolases"/>
    <property type="match status" value="1"/>
</dbReference>
<evidence type="ECO:0000256" key="6">
    <source>
        <dbReference type="ARBA" id="ARBA00022777"/>
    </source>
</evidence>
<evidence type="ECO:0000256" key="10">
    <source>
        <dbReference type="RuleBase" id="RU363066"/>
    </source>
</evidence>
<dbReference type="CDD" id="cd02021">
    <property type="entry name" value="GntK"/>
    <property type="match status" value="1"/>
</dbReference>
<proteinExistence type="inferred from homology"/>
<evidence type="ECO:0000256" key="1">
    <source>
        <dbReference type="ARBA" id="ARBA00004761"/>
    </source>
</evidence>
<dbReference type="InterPro" id="IPR006001">
    <property type="entry name" value="Therm_gnt_kin"/>
</dbReference>
<dbReference type="NCBIfam" id="TIGR01313">
    <property type="entry name" value="therm_gnt_kin"/>
    <property type="match status" value="1"/>
</dbReference>
<evidence type="ECO:0000313" key="12">
    <source>
        <dbReference type="Proteomes" id="UP001164390"/>
    </source>
</evidence>
<dbReference type="AlphaFoldDB" id="A0AA46YJC4"/>
<protein>
    <recommendedName>
        <fullName evidence="3 10">Gluconokinase</fullName>
        <ecNumber evidence="3 10">2.7.1.12</ecNumber>
    </recommendedName>
</protein>
<dbReference type="GO" id="GO:0019521">
    <property type="term" value="P:D-gluconate metabolic process"/>
    <property type="evidence" value="ECO:0007669"/>
    <property type="project" value="UniProtKB-KW"/>
</dbReference>
<dbReference type="KEGG" id="sgrg:L0C25_17920"/>
<evidence type="ECO:0000313" key="11">
    <source>
        <dbReference type="EMBL" id="UYM04395.1"/>
    </source>
</evidence>
<evidence type="ECO:0000256" key="3">
    <source>
        <dbReference type="ARBA" id="ARBA00012054"/>
    </source>
</evidence>
<dbReference type="GO" id="GO:0005524">
    <property type="term" value="F:ATP binding"/>
    <property type="evidence" value="ECO:0007669"/>
    <property type="project" value="UniProtKB-KW"/>
</dbReference>
<dbReference type="EMBL" id="CP094970">
    <property type="protein sequence ID" value="UYM04395.1"/>
    <property type="molecule type" value="Genomic_DNA"/>
</dbReference>
<dbReference type="Gene3D" id="3.40.50.300">
    <property type="entry name" value="P-loop containing nucleotide triphosphate hydrolases"/>
    <property type="match status" value="1"/>
</dbReference>
<keyword evidence="7 10" id="KW-0067">ATP-binding</keyword>
<keyword evidence="12" id="KW-1185">Reference proteome</keyword>
<dbReference type="RefSeq" id="WP_271633095.1">
    <property type="nucleotide sequence ID" value="NZ_CP094970.1"/>
</dbReference>
<dbReference type="Pfam" id="PF13671">
    <property type="entry name" value="AAA_33"/>
    <property type="match status" value="1"/>
</dbReference>
<reference evidence="11" key="1">
    <citation type="submission" date="2022-01" db="EMBL/GenBank/DDBJ databases">
        <title>Nocardioidaceae gen. sp. A5X3R13.</title>
        <authorList>
            <person name="Lopez Marin M.A."/>
            <person name="Uhlik O."/>
        </authorList>
    </citation>
    <scope>NUCLEOTIDE SEQUENCE</scope>
    <source>
        <strain evidence="11">A5X3R13</strain>
    </source>
</reference>
<evidence type="ECO:0000256" key="2">
    <source>
        <dbReference type="ARBA" id="ARBA00008420"/>
    </source>
</evidence>
<dbReference type="GO" id="GO:0046316">
    <property type="term" value="F:gluconokinase activity"/>
    <property type="evidence" value="ECO:0007669"/>
    <property type="project" value="UniProtKB-EC"/>
</dbReference>
<comment type="similarity">
    <text evidence="2 10">Belongs to the gluconokinase GntK/GntV family.</text>
</comment>
<dbReference type="FunFam" id="3.40.50.300:FF:000522">
    <property type="entry name" value="Gluconokinase"/>
    <property type="match status" value="1"/>
</dbReference>